<comment type="caution">
    <text evidence="1">The sequence shown here is derived from an EMBL/GenBank/DDBJ whole genome shotgun (WGS) entry which is preliminary data.</text>
</comment>
<keyword evidence="2" id="KW-1185">Reference proteome</keyword>
<proteinExistence type="predicted"/>
<dbReference type="EMBL" id="BAAAEN010000003">
    <property type="protein sequence ID" value="GAA0495909.1"/>
    <property type="molecule type" value="Genomic_DNA"/>
</dbReference>
<dbReference type="Proteomes" id="UP001501706">
    <property type="component" value="Unassembled WGS sequence"/>
</dbReference>
<protein>
    <submittedName>
        <fullName evidence="1">Uncharacterized protein</fullName>
    </submittedName>
</protein>
<organism evidence="1 2">
    <name type="scientific">Pigmentiphaga daeguensis</name>
    <dbReference type="NCBI Taxonomy" id="414049"/>
    <lineage>
        <taxon>Bacteria</taxon>
        <taxon>Pseudomonadati</taxon>
        <taxon>Pseudomonadota</taxon>
        <taxon>Betaproteobacteria</taxon>
        <taxon>Burkholderiales</taxon>
        <taxon>Alcaligenaceae</taxon>
        <taxon>Pigmentiphaga</taxon>
    </lineage>
</organism>
<sequence>MGTGYEWHHYHGASFGGLPCSFALCYHLGSLQQLNFGVSITDAEIVGGWPTRASSEREIAFVRMELAQQLGRSFSLGGEHFPWGEVWSSFDAKGACASSGLRYSSAASTLKSG</sequence>
<evidence type="ECO:0000313" key="1">
    <source>
        <dbReference type="EMBL" id="GAA0495909.1"/>
    </source>
</evidence>
<accession>A0ABN1BEU5</accession>
<evidence type="ECO:0000313" key="2">
    <source>
        <dbReference type="Proteomes" id="UP001501706"/>
    </source>
</evidence>
<reference evidence="1 2" key="1">
    <citation type="journal article" date="2019" name="Int. J. Syst. Evol. Microbiol.">
        <title>The Global Catalogue of Microorganisms (GCM) 10K type strain sequencing project: providing services to taxonomists for standard genome sequencing and annotation.</title>
        <authorList>
            <consortium name="The Broad Institute Genomics Platform"/>
            <consortium name="The Broad Institute Genome Sequencing Center for Infectious Disease"/>
            <person name="Wu L."/>
            <person name="Ma J."/>
        </authorList>
    </citation>
    <scope>NUCLEOTIDE SEQUENCE [LARGE SCALE GENOMIC DNA]</scope>
    <source>
        <strain evidence="1 2">JCM 14330</strain>
    </source>
</reference>
<gene>
    <name evidence="1" type="ORF">GCM10009097_09900</name>
</gene>
<name>A0ABN1BEU5_9BURK</name>